<gene>
    <name evidence="4" type="ORF">EB233_09540</name>
</gene>
<dbReference type="InterPro" id="IPR000160">
    <property type="entry name" value="GGDEF_dom"/>
</dbReference>
<dbReference type="EMBL" id="CP033361">
    <property type="protein sequence ID" value="QKC75757.1"/>
    <property type="molecule type" value="Genomic_DNA"/>
</dbReference>
<evidence type="ECO:0000259" key="2">
    <source>
        <dbReference type="PROSITE" id="PS50883"/>
    </source>
</evidence>
<dbReference type="SUPFAM" id="SSF141868">
    <property type="entry name" value="EAL domain-like"/>
    <property type="match status" value="1"/>
</dbReference>
<dbReference type="SMART" id="SM00267">
    <property type="entry name" value="GGDEF"/>
    <property type="match status" value="1"/>
</dbReference>
<dbReference type="NCBIfam" id="TIGR00254">
    <property type="entry name" value="GGDEF"/>
    <property type="match status" value="1"/>
</dbReference>
<dbReference type="AlphaFoldDB" id="A0A6M7UJ41"/>
<dbReference type="InterPro" id="IPR013656">
    <property type="entry name" value="PAS_4"/>
</dbReference>
<dbReference type="PANTHER" id="PTHR44757:SF4">
    <property type="entry name" value="DIGUANYLATE CYCLASE DGCE-RELATED"/>
    <property type="match status" value="1"/>
</dbReference>
<dbReference type="PANTHER" id="PTHR44757">
    <property type="entry name" value="DIGUANYLATE CYCLASE DGCP"/>
    <property type="match status" value="1"/>
</dbReference>
<reference evidence="4 5" key="1">
    <citation type="submission" date="2018-10" db="EMBL/GenBank/DDBJ databases">
        <authorList>
            <person name="Perry B.J."/>
            <person name="Sullivan J.T."/>
            <person name="Murphy R.J.T."/>
            <person name="Ramsay J.P."/>
            <person name="Ronson C.W."/>
        </authorList>
    </citation>
    <scope>NUCLEOTIDE SEQUENCE [LARGE SCALE GENOMIC DNA]</scope>
    <source>
        <strain evidence="4 5">NZP2014</strain>
    </source>
</reference>
<sequence>MKSMKLSSIDASPRLLGLVWPFIAVVLIQALVASLSLYTLSAVRAYVGGESHWSKGQKHAIYFLSLYADTGNDQFFGEYRQAIAVPLADRSARLALEQPTPDAEAARAGFLQGRNHPDDVAGLIWLFQNFRNFSYLDTAIRDWAAADTMILAIQRLGDTMHATLVKGPASAAEISAWKAEIHRLDRQVTPLSKAFSDSLGEGSRFIRRLLTFANLVTAASLILLAVWRTRKLLAQRQAFQLALNAERERAQVTLASIGQAVISTGRDGRLDYMNAVAEKLLACPFGTARGRPIASLFRLVDKDTSVEETQLIERLLAGEARRSSARPQLLQRPDGSVVPVALTGAPLLVAGEVVGAVLAFHDMTREEDYIERLSWQASHDALTGLANRRDFESRLERAIVDLQGQPRQHALMYLDLDQFKLVNDTCGHAAGDQLLRQISALLTHELRPCDVLARLGGDEFGVLLVDCEADDAADIAERLRAGVQDLHFAWDGRPFNTSVSIGMVEIANAQVTIEETLRAADVACYMAKEKGRNRVQIHSDGDMALRERFGEMTWVQRLHAALEQNRFRLHAQEIRPLNDDVAEAGAHIEILLRLTDEDGSFVTPQSFIPAAERYGLMPSIDRWVVRNTFRILAARQADPGTPPIATCAINLSGATFGDETFLGFLLEQFLVHRISPAMICMEITETSAIANLTNAMRFIADLRGLGCRFALDDFGSGMSSFAYLKHLPVDYLKIDGSFVKDMLDDRIDRAMVEMIHHIGKVMGKRTIAEFVESDGIAAALKAIGVDYAQGYGIARPKPFDASMVLLGRGVTPAAGSADPWADVARKLRRKAG</sequence>
<dbReference type="InterPro" id="IPR052155">
    <property type="entry name" value="Biofilm_reg_signaling"/>
</dbReference>
<dbReference type="NCBIfam" id="TIGR00229">
    <property type="entry name" value="sensory_box"/>
    <property type="match status" value="1"/>
</dbReference>
<dbReference type="PROSITE" id="PS50887">
    <property type="entry name" value="GGDEF"/>
    <property type="match status" value="1"/>
</dbReference>
<keyword evidence="1" id="KW-1133">Transmembrane helix</keyword>
<name>A0A6M7UJ41_9HYPH</name>
<dbReference type="InterPro" id="IPR035919">
    <property type="entry name" value="EAL_sf"/>
</dbReference>
<dbReference type="SMART" id="SM00052">
    <property type="entry name" value="EAL"/>
    <property type="match status" value="1"/>
</dbReference>
<feature type="domain" description="GGDEF" evidence="3">
    <location>
        <begin position="407"/>
        <end position="540"/>
    </location>
</feature>
<dbReference type="CDD" id="cd01948">
    <property type="entry name" value="EAL"/>
    <property type="match status" value="1"/>
</dbReference>
<dbReference type="InterPro" id="IPR035965">
    <property type="entry name" value="PAS-like_dom_sf"/>
</dbReference>
<feature type="transmembrane region" description="Helical" evidence="1">
    <location>
        <begin position="20"/>
        <end position="40"/>
    </location>
</feature>
<dbReference type="Proteomes" id="UP000503339">
    <property type="component" value="Chromosome"/>
</dbReference>
<dbReference type="Pfam" id="PF00990">
    <property type="entry name" value="GGDEF"/>
    <property type="match status" value="1"/>
</dbReference>
<dbReference type="PROSITE" id="PS50883">
    <property type="entry name" value="EAL"/>
    <property type="match status" value="1"/>
</dbReference>
<evidence type="ECO:0000256" key="1">
    <source>
        <dbReference type="SAM" id="Phobius"/>
    </source>
</evidence>
<accession>A0A6M7UJ41</accession>
<dbReference type="FunFam" id="3.30.70.270:FF:000001">
    <property type="entry name" value="Diguanylate cyclase domain protein"/>
    <property type="match status" value="1"/>
</dbReference>
<dbReference type="CDD" id="cd01949">
    <property type="entry name" value="GGDEF"/>
    <property type="match status" value="1"/>
</dbReference>
<keyword evidence="1" id="KW-0812">Transmembrane</keyword>
<evidence type="ECO:0000313" key="5">
    <source>
        <dbReference type="Proteomes" id="UP000503339"/>
    </source>
</evidence>
<keyword evidence="5" id="KW-1185">Reference proteome</keyword>
<dbReference type="Pfam" id="PF08448">
    <property type="entry name" value="PAS_4"/>
    <property type="match status" value="1"/>
</dbReference>
<evidence type="ECO:0000259" key="3">
    <source>
        <dbReference type="PROSITE" id="PS50887"/>
    </source>
</evidence>
<dbReference type="KEGG" id="merd:EB233_09540"/>
<dbReference type="Gene3D" id="3.20.20.450">
    <property type="entry name" value="EAL domain"/>
    <property type="match status" value="1"/>
</dbReference>
<dbReference type="InterPro" id="IPR043128">
    <property type="entry name" value="Rev_trsase/Diguanyl_cyclase"/>
</dbReference>
<dbReference type="InterPro" id="IPR029787">
    <property type="entry name" value="Nucleotide_cyclase"/>
</dbReference>
<dbReference type="Pfam" id="PF00563">
    <property type="entry name" value="EAL"/>
    <property type="match status" value="1"/>
</dbReference>
<proteinExistence type="predicted"/>
<dbReference type="InterPro" id="IPR001633">
    <property type="entry name" value="EAL_dom"/>
</dbReference>
<dbReference type="CDD" id="cd00130">
    <property type="entry name" value="PAS"/>
    <property type="match status" value="1"/>
</dbReference>
<dbReference type="Gene3D" id="3.30.70.270">
    <property type="match status" value="1"/>
</dbReference>
<feature type="transmembrane region" description="Helical" evidence="1">
    <location>
        <begin position="209"/>
        <end position="227"/>
    </location>
</feature>
<dbReference type="SUPFAM" id="SSF55785">
    <property type="entry name" value="PYP-like sensor domain (PAS domain)"/>
    <property type="match status" value="1"/>
</dbReference>
<dbReference type="GO" id="GO:0003824">
    <property type="term" value="F:catalytic activity"/>
    <property type="evidence" value="ECO:0007669"/>
    <property type="project" value="UniProtKB-ARBA"/>
</dbReference>
<protein>
    <submittedName>
        <fullName evidence="4">EAL domain-containing protein</fullName>
    </submittedName>
</protein>
<organism evidence="4 5">
    <name type="scientific">Mesorhizobium erdmanii</name>
    <dbReference type="NCBI Taxonomy" id="1777866"/>
    <lineage>
        <taxon>Bacteria</taxon>
        <taxon>Pseudomonadati</taxon>
        <taxon>Pseudomonadota</taxon>
        <taxon>Alphaproteobacteria</taxon>
        <taxon>Hyphomicrobiales</taxon>
        <taxon>Phyllobacteriaceae</taxon>
        <taxon>Mesorhizobium</taxon>
    </lineage>
</organism>
<dbReference type="SUPFAM" id="SSF55073">
    <property type="entry name" value="Nucleotide cyclase"/>
    <property type="match status" value="1"/>
</dbReference>
<feature type="domain" description="EAL" evidence="2">
    <location>
        <begin position="551"/>
        <end position="810"/>
    </location>
</feature>
<keyword evidence="1" id="KW-0472">Membrane</keyword>
<dbReference type="Gene3D" id="3.30.450.20">
    <property type="entry name" value="PAS domain"/>
    <property type="match status" value="1"/>
</dbReference>
<evidence type="ECO:0000313" key="4">
    <source>
        <dbReference type="EMBL" id="QKC75757.1"/>
    </source>
</evidence>
<dbReference type="InterPro" id="IPR000014">
    <property type="entry name" value="PAS"/>
</dbReference>